<evidence type="ECO:0000313" key="10">
    <source>
        <dbReference type="EMBL" id="SDH20145.1"/>
    </source>
</evidence>
<evidence type="ECO:0000256" key="5">
    <source>
        <dbReference type="ARBA" id="ARBA00022573"/>
    </source>
</evidence>
<evidence type="ECO:0000256" key="9">
    <source>
        <dbReference type="NCBIfam" id="TIGR03160"/>
    </source>
</evidence>
<dbReference type="GO" id="GO:0009236">
    <property type="term" value="P:cobalamin biosynthetic process"/>
    <property type="evidence" value="ECO:0007669"/>
    <property type="project" value="UniProtKB-UniRule"/>
</dbReference>
<keyword evidence="6 10" id="KW-0328">Glycosyltransferase</keyword>
<dbReference type="RefSeq" id="WP_093273126.1">
    <property type="nucleotide sequence ID" value="NZ_FNDD01000010.1"/>
</dbReference>
<dbReference type="EC" id="2.4.2.21" evidence="3 9"/>
<comment type="similarity">
    <text evidence="2">Belongs to the CobT family.</text>
</comment>
<dbReference type="Pfam" id="PF02277">
    <property type="entry name" value="DBI_PRT"/>
    <property type="match status" value="1"/>
</dbReference>
<dbReference type="UniPathway" id="UPA00061">
    <property type="reaction ID" value="UER00516"/>
</dbReference>
<dbReference type="NCBIfam" id="TIGR03160">
    <property type="entry name" value="cobT_DBIPRT"/>
    <property type="match status" value="1"/>
</dbReference>
<keyword evidence="11" id="KW-1185">Reference proteome</keyword>
<evidence type="ECO:0000313" key="11">
    <source>
        <dbReference type="Proteomes" id="UP000198854"/>
    </source>
</evidence>
<evidence type="ECO:0000256" key="4">
    <source>
        <dbReference type="ARBA" id="ARBA00015486"/>
    </source>
</evidence>
<dbReference type="InterPro" id="IPR036087">
    <property type="entry name" value="Nict_dMeBzImd_PRibTrfase_sf"/>
</dbReference>
<comment type="catalytic activity">
    <reaction evidence="8">
        <text>5,6-dimethylbenzimidazole + nicotinate beta-D-ribonucleotide = alpha-ribazole 5'-phosphate + nicotinate + H(+)</text>
        <dbReference type="Rhea" id="RHEA:11196"/>
        <dbReference type="ChEBI" id="CHEBI:15378"/>
        <dbReference type="ChEBI" id="CHEBI:15890"/>
        <dbReference type="ChEBI" id="CHEBI:32544"/>
        <dbReference type="ChEBI" id="CHEBI:57502"/>
        <dbReference type="ChEBI" id="CHEBI:57918"/>
        <dbReference type="EC" id="2.4.2.21"/>
    </reaction>
</comment>
<protein>
    <recommendedName>
        <fullName evidence="4 9">Nicotinate-nucleotide--dimethylbenzimidazole phosphoribosyltransferase</fullName>
        <ecNumber evidence="3 9">2.4.2.21</ecNumber>
    </recommendedName>
</protein>
<evidence type="ECO:0000256" key="2">
    <source>
        <dbReference type="ARBA" id="ARBA00007110"/>
    </source>
</evidence>
<dbReference type="GO" id="GO:0008939">
    <property type="term" value="F:nicotinate-nucleotide-dimethylbenzimidazole phosphoribosyltransferase activity"/>
    <property type="evidence" value="ECO:0007669"/>
    <property type="project" value="UniProtKB-UniRule"/>
</dbReference>
<comment type="pathway">
    <text evidence="1">Nucleoside biosynthesis; alpha-ribazole biosynthesis; alpha-ribazole from 5,6-dimethylbenzimidazole: step 1/2.</text>
</comment>
<accession>A0A1G8AGL9</accession>
<dbReference type="AlphaFoldDB" id="A0A1G8AGL9"/>
<dbReference type="FunFam" id="3.40.50.10210:FF:000001">
    <property type="entry name" value="Nicotinate-nucleotide--dimethylbenzimidazole phosphoribosyltransferase"/>
    <property type="match status" value="1"/>
</dbReference>
<evidence type="ECO:0000256" key="8">
    <source>
        <dbReference type="ARBA" id="ARBA00047340"/>
    </source>
</evidence>
<dbReference type="InterPro" id="IPR023195">
    <property type="entry name" value="Nict_dMeBzImd_PRibTrfase_N"/>
</dbReference>
<evidence type="ECO:0000256" key="1">
    <source>
        <dbReference type="ARBA" id="ARBA00005049"/>
    </source>
</evidence>
<dbReference type="PANTHER" id="PTHR43463:SF1">
    <property type="entry name" value="NICOTINATE-NUCLEOTIDE--DIMETHYLBENZIMIDAZOLE PHOSPHORIBOSYLTRANSFERASE"/>
    <property type="match status" value="1"/>
</dbReference>
<dbReference type="CDD" id="cd02439">
    <property type="entry name" value="DMB-PRT_CobT"/>
    <property type="match status" value="1"/>
</dbReference>
<keyword evidence="5" id="KW-0169">Cobalamin biosynthesis</keyword>
<organism evidence="10 11">
    <name type="scientific">Vibrio xiamenensis</name>
    <dbReference type="NCBI Taxonomy" id="861298"/>
    <lineage>
        <taxon>Bacteria</taxon>
        <taxon>Pseudomonadati</taxon>
        <taxon>Pseudomonadota</taxon>
        <taxon>Gammaproteobacteria</taxon>
        <taxon>Vibrionales</taxon>
        <taxon>Vibrionaceae</taxon>
        <taxon>Vibrio</taxon>
    </lineage>
</organism>
<dbReference type="Gene3D" id="3.40.50.10210">
    <property type="match status" value="1"/>
</dbReference>
<sequence length="357" mass="37436">MTASLATQIQSLVDSIAPVDESVRRQAQHQVDQLFKPIGSLGRLETLACQLAAIYRRCDWPLGRKKILVMAADHGVFAEHVAVTPREVTAIQACNTVKGLTGVAALSHANDVGVELLDVGIDSEPIDGTVNIKIARGCGNIASGPAMSREQASQLIANVARYTQQVIDQEQLSVIGIGELGIANTTPAAAIVSVVTGHSPKQVVGLGANFPSHRLAHKVDVVRQAIEANQPDARDGLDIIAKVGGFDLAAMSGAILGASAMRIPVMLDGFLSYASAMIATLLAPNAHGYLIASHLSAEKGASLALNYLQLQPFIDMQLRLGEGSGAALAMPFIDAAHAMVNRMGTMEKHGVPLPSPM</sequence>
<dbReference type="PANTHER" id="PTHR43463">
    <property type="entry name" value="NICOTINATE-NUCLEOTIDE--DIMETHYLBENZIMIDAZOLE PHOSPHORIBOSYLTRANSFERASE"/>
    <property type="match status" value="1"/>
</dbReference>
<evidence type="ECO:0000256" key="6">
    <source>
        <dbReference type="ARBA" id="ARBA00022676"/>
    </source>
</evidence>
<dbReference type="Proteomes" id="UP000198854">
    <property type="component" value="Unassembled WGS sequence"/>
</dbReference>
<name>A0A1G8AGL9_9VIBR</name>
<dbReference type="SUPFAM" id="SSF52733">
    <property type="entry name" value="Nicotinate mononucleotide:5,6-dimethylbenzimidazole phosphoribosyltransferase (CobT)"/>
    <property type="match status" value="1"/>
</dbReference>
<dbReference type="Gene3D" id="1.10.1610.10">
    <property type="match status" value="1"/>
</dbReference>
<dbReference type="NCBIfam" id="NF000996">
    <property type="entry name" value="PRK00105.1"/>
    <property type="match status" value="1"/>
</dbReference>
<proteinExistence type="inferred from homology"/>
<evidence type="ECO:0000256" key="7">
    <source>
        <dbReference type="ARBA" id="ARBA00022679"/>
    </source>
</evidence>
<dbReference type="InterPro" id="IPR017846">
    <property type="entry name" value="Nict_dMeBzImd_PRibTrfase_bact"/>
</dbReference>
<dbReference type="STRING" id="861298.SAMN04488136_110116"/>
<evidence type="ECO:0000256" key="3">
    <source>
        <dbReference type="ARBA" id="ARBA00011991"/>
    </source>
</evidence>
<dbReference type="EMBL" id="FNDD01000010">
    <property type="protein sequence ID" value="SDH20145.1"/>
    <property type="molecule type" value="Genomic_DNA"/>
</dbReference>
<dbReference type="InterPro" id="IPR003200">
    <property type="entry name" value="Nict_dMeBzImd_PRibTrfase"/>
</dbReference>
<dbReference type="OrthoDB" id="9781491at2"/>
<keyword evidence="7 10" id="KW-0808">Transferase</keyword>
<reference evidence="10 11" key="1">
    <citation type="submission" date="2016-10" db="EMBL/GenBank/DDBJ databases">
        <authorList>
            <person name="de Groot N.N."/>
        </authorList>
    </citation>
    <scope>NUCLEOTIDE SEQUENCE [LARGE SCALE GENOMIC DNA]</scope>
    <source>
        <strain evidence="10 11">CGMCC 1.10228</strain>
    </source>
</reference>
<gene>
    <name evidence="10" type="ORF">SAMN04488136_110116</name>
</gene>